<evidence type="ECO:0000313" key="2">
    <source>
        <dbReference type="Proteomes" id="UP000477680"/>
    </source>
</evidence>
<evidence type="ECO:0000313" key="1">
    <source>
        <dbReference type="EMBL" id="QIB65712.1"/>
    </source>
</evidence>
<dbReference type="RefSeq" id="WP_163495111.1">
    <property type="nucleotide sequence ID" value="NZ_CP048711.1"/>
</dbReference>
<proteinExistence type="predicted"/>
<dbReference type="AlphaFoldDB" id="A0A6C0U0R6"/>
<dbReference type="EMBL" id="CP048711">
    <property type="protein sequence ID" value="QIB65712.1"/>
    <property type="molecule type" value="Genomic_DNA"/>
</dbReference>
<name>A0A6C0U0R6_9GAMM</name>
<dbReference type="KEGG" id="kim:G3T16_10085"/>
<accession>A0A6C0U0R6</accession>
<dbReference type="Proteomes" id="UP000477680">
    <property type="component" value="Chromosome"/>
</dbReference>
<evidence type="ECO:0008006" key="3">
    <source>
        <dbReference type="Google" id="ProtNLM"/>
    </source>
</evidence>
<reference evidence="1 2" key="1">
    <citation type="submission" date="2020-02" db="EMBL/GenBank/DDBJ databases">
        <title>Genome sequencing for Kineobactrum sp. M2.</title>
        <authorList>
            <person name="Park S.-J."/>
        </authorList>
    </citation>
    <scope>NUCLEOTIDE SEQUENCE [LARGE SCALE GENOMIC DNA]</scope>
    <source>
        <strain evidence="1 2">M2</strain>
    </source>
</reference>
<sequence length="83" mass="8177">MNNVNVCDNNVLALQGRAELSTAEIDMVAGGMSDWTAGGMAVIGLGITGGPVTAGFGLAIGGAMMFIGHVSGGSSGSSKYMSH</sequence>
<keyword evidence="2" id="KW-1185">Reference proteome</keyword>
<protein>
    <recommendedName>
        <fullName evidence="3">Bacteriocin</fullName>
    </recommendedName>
</protein>
<organism evidence="1 2">
    <name type="scientific">Kineobactrum salinum</name>
    <dbReference type="NCBI Taxonomy" id="2708301"/>
    <lineage>
        <taxon>Bacteria</taxon>
        <taxon>Pseudomonadati</taxon>
        <taxon>Pseudomonadota</taxon>
        <taxon>Gammaproteobacteria</taxon>
        <taxon>Cellvibrionales</taxon>
        <taxon>Halieaceae</taxon>
        <taxon>Kineobactrum</taxon>
    </lineage>
</organism>
<gene>
    <name evidence="1" type="ORF">G3T16_10085</name>
</gene>